<reference evidence="1" key="1">
    <citation type="submission" date="2022-04" db="EMBL/GenBank/DDBJ databases">
        <title>Jade perch genome.</title>
        <authorList>
            <person name="Chao B."/>
        </authorList>
    </citation>
    <scope>NUCLEOTIDE SEQUENCE</scope>
    <source>
        <strain evidence="1">CB-2022</strain>
    </source>
</reference>
<dbReference type="EMBL" id="CM041537">
    <property type="protein sequence ID" value="KAI3370491.1"/>
    <property type="molecule type" value="Genomic_DNA"/>
</dbReference>
<evidence type="ECO:0000313" key="1">
    <source>
        <dbReference type="EMBL" id="KAI3370491.1"/>
    </source>
</evidence>
<name>A0ACB8WS07_9TELE</name>
<gene>
    <name evidence="1" type="ORF">L3Q82_025253</name>
</gene>
<organism evidence="1 2">
    <name type="scientific">Scortum barcoo</name>
    <name type="common">barcoo grunter</name>
    <dbReference type="NCBI Taxonomy" id="214431"/>
    <lineage>
        <taxon>Eukaryota</taxon>
        <taxon>Metazoa</taxon>
        <taxon>Chordata</taxon>
        <taxon>Craniata</taxon>
        <taxon>Vertebrata</taxon>
        <taxon>Euteleostomi</taxon>
        <taxon>Actinopterygii</taxon>
        <taxon>Neopterygii</taxon>
        <taxon>Teleostei</taxon>
        <taxon>Neoteleostei</taxon>
        <taxon>Acanthomorphata</taxon>
        <taxon>Eupercaria</taxon>
        <taxon>Centrarchiformes</taxon>
        <taxon>Terapontoidei</taxon>
        <taxon>Terapontidae</taxon>
        <taxon>Scortum</taxon>
    </lineage>
</organism>
<proteinExistence type="predicted"/>
<evidence type="ECO:0000313" key="2">
    <source>
        <dbReference type="Proteomes" id="UP000831701"/>
    </source>
</evidence>
<sequence length="1596" mass="173617">MPVPHDREPWATARWRPTFGTVCCCSRNPVIPLLTSPPPHPILSSPPLPSSPLPPLPRVAVLDVMSIVIALGVTTPETSYSDMAAGSECNSLPLCVVRITTMARPLPLPHPPPRSPKPSFPAWISSGVVRGSHYHETTEDNSADSDSSSEEDGAVASWCHCSLTPDGLLIKCGSCRGLDRRKGAEGQHRKADNVSAGESSATESGDEEVSPSTISYTATQHTPTSIKLTVNRVKRSKSKKRKKSTEKARGTPKGKKVKAFREGSRKSMRMKNSTTEASVLDENTAEGWESRIRQWTDQYEEALANQYSADVQTLLQLHRTASTTVSKTESGTTPPSTTQIHASVDAMDTINRTELACNNTVLGSQMQLQLGRVTRVQKHRKILRAAKHLEPDTLIIEYRGKVMLKQQFEVNGHFFKKPYPFVLFYSKFNDVEMCVDARTFGNDARFIRRSCTPNAEVRMHMIAEGMIHLCIYAISQITKDAEVTIGFDYEFNSCNYKVDCACHKGNQNCPVQKHNLSPRESFLSPPSLPSPSPVVGAETRRRKARRKELEGCLASDSNQTLDQHQEARDLQGTSDTEERLLDEVKVEVGEEGEVDENGVTISSKKTCNSLERRRRRVGGAEIKEDGVETEDGAGNPTGNTPTPHNTGVGVSTRRTTYVMEAPSLEEKTSLPNLPAPTAPPKPARPTKPRPKSRISRYRSSSSQRARRQRQALAQQAAAAAAAAAMAAMPSSADQGAALDEEGSQGPYGAEHGHGESGLGGHLLDGDGQGLNCINRGNLRYPKTKKYLVTEWLNDKVPGGEKLHQEVPVERPLRITTDPTVLATTLNMLPGLSHSSLICTTPRHYIRFGSPFNPERRRPRPLQMDGTYGCYKKRWIKQLEDESCSASMEDGTESTSSQQSTSSRSTPNPLSSELNAPFKKRHSKYMAEMTPAPLDHLLRPLSPITPPLPEDSLHPLLHNPCGPLLHNGLVYSPMPSLPASRCNTPLQFENISSPEASPVHRPESISPEPCLQTDFDVPRPQFPDLSLPSSLESPVAVTSDDFSLPGGPSGHDSQGPSSLGTSSLNPVSCPSSDLTPQNREQAFRTEFNLIYTCSPLNANLGNTVATDRRLSQSEGGFSPAESFHSSISGQGLLGDVGPGPMSPYGELHYGGGYPDSGTPPHTSNPPQKKKASSTHLNDDCVKMQRANQHTISLLTGKPDYQAIAVRSEYKPVQNMVSLLEYRKRKQGSGRDSEPAGGSSSSSSLGGTPTRPGSHYSQDSHHSHSHQQMQPPASPHSSLSSSVHASSVPQIEEVSPPDHQGSSVQSRRQDSNNAWMVPTTVERLREGQVLERVRRSIKIDRPHKRSDGSAEKESDADRYEMQAASMASPMKSPHRYSPSVYSHQSSESHQQTDSPSFLQQTSNSPFRGSYSPSSGQSFYPRLSSSHPGLSQDHPPSSYPSQTPTTSSDSRPPAGSLHQQSGSSNVDGGHGYGSSHLKASLLNSSGLVGNSTPGSRAHGQTKIDSGTQASRGSQQQASRSLKSGSPGQTALQASTRLLSASGPTHYPQRGTSLSQFQHSPLQGPGCWHKTFPTSVRKLKMKRNFIFQHDNDPKHTSKSI</sequence>
<dbReference type="Proteomes" id="UP000831701">
    <property type="component" value="Chromosome 7"/>
</dbReference>
<keyword evidence="2" id="KW-1185">Reference proteome</keyword>
<comment type="caution">
    <text evidence="1">The sequence shown here is derived from an EMBL/GenBank/DDBJ whole genome shotgun (WGS) entry which is preliminary data.</text>
</comment>
<protein>
    <submittedName>
        <fullName evidence="1">Uncharacterized protein</fullName>
    </submittedName>
</protein>
<accession>A0ACB8WS07</accession>